<dbReference type="SUPFAM" id="SSF55073">
    <property type="entry name" value="Nucleotide cyclase"/>
    <property type="match status" value="1"/>
</dbReference>
<dbReference type="GO" id="GO:1902201">
    <property type="term" value="P:negative regulation of bacterial-type flagellum-dependent cell motility"/>
    <property type="evidence" value="ECO:0007669"/>
    <property type="project" value="TreeGrafter"/>
</dbReference>
<dbReference type="PANTHER" id="PTHR45138">
    <property type="entry name" value="REGULATORY COMPONENTS OF SENSORY TRANSDUCTION SYSTEM"/>
    <property type="match status" value="1"/>
</dbReference>
<dbReference type="EC" id="2.7.7.65" evidence="3"/>
<keyword evidence="1" id="KW-0812">Transmembrane</keyword>
<comment type="caution">
    <text evidence="3">The sequence shown here is derived from an EMBL/GenBank/DDBJ whole genome shotgun (WGS) entry which is preliminary data.</text>
</comment>
<gene>
    <name evidence="3" type="ORF">RCG21_18815</name>
</gene>
<evidence type="ECO:0000313" key="4">
    <source>
        <dbReference type="Proteomes" id="UP001178888"/>
    </source>
</evidence>
<dbReference type="InterPro" id="IPR029787">
    <property type="entry name" value="Nucleotide_cyclase"/>
</dbReference>
<dbReference type="SMART" id="SM00267">
    <property type="entry name" value="GGDEF"/>
    <property type="match status" value="1"/>
</dbReference>
<feature type="transmembrane region" description="Helical" evidence="1">
    <location>
        <begin position="7"/>
        <end position="25"/>
    </location>
</feature>
<feature type="domain" description="GGDEF" evidence="2">
    <location>
        <begin position="87"/>
        <end position="216"/>
    </location>
</feature>
<evidence type="ECO:0000313" key="3">
    <source>
        <dbReference type="EMBL" id="MDQ6598381.1"/>
    </source>
</evidence>
<evidence type="ECO:0000259" key="2">
    <source>
        <dbReference type="PROSITE" id="PS50887"/>
    </source>
</evidence>
<dbReference type="NCBIfam" id="TIGR00254">
    <property type="entry name" value="GGDEF"/>
    <property type="match status" value="1"/>
</dbReference>
<dbReference type="AlphaFoldDB" id="A0AA90TQN9"/>
<dbReference type="InterPro" id="IPR050469">
    <property type="entry name" value="Diguanylate_Cyclase"/>
</dbReference>
<accession>A0AA90TQN9</accession>
<dbReference type="RefSeq" id="WP_308913595.1">
    <property type="nucleotide sequence ID" value="NZ_JAVGVR010000001.1"/>
</dbReference>
<evidence type="ECO:0000256" key="1">
    <source>
        <dbReference type="SAM" id="Phobius"/>
    </source>
</evidence>
<dbReference type="GO" id="GO:0043709">
    <property type="term" value="P:cell adhesion involved in single-species biofilm formation"/>
    <property type="evidence" value="ECO:0007669"/>
    <property type="project" value="TreeGrafter"/>
</dbReference>
<keyword evidence="3" id="KW-0808">Transferase</keyword>
<organism evidence="3 4">
    <name type="scientific">Bacillus salipaludis</name>
    <dbReference type="NCBI Taxonomy" id="2547811"/>
    <lineage>
        <taxon>Bacteria</taxon>
        <taxon>Bacillati</taxon>
        <taxon>Bacillota</taxon>
        <taxon>Bacilli</taxon>
        <taxon>Bacillales</taxon>
        <taxon>Bacillaceae</taxon>
        <taxon>Bacillus</taxon>
    </lineage>
</organism>
<reference evidence="3" key="1">
    <citation type="submission" date="2023-08" db="EMBL/GenBank/DDBJ databases">
        <title>Nitrogen cycling bacteria in agricultural field soils.</title>
        <authorList>
            <person name="Jang J."/>
        </authorList>
    </citation>
    <scope>NUCLEOTIDE SEQUENCE</scope>
    <source>
        <strain evidence="3">PS3-36</strain>
    </source>
</reference>
<dbReference type="PROSITE" id="PS50887">
    <property type="entry name" value="GGDEF"/>
    <property type="match status" value="1"/>
</dbReference>
<name>A0AA90TQN9_9BACI</name>
<dbReference type="Gene3D" id="3.30.70.270">
    <property type="match status" value="1"/>
</dbReference>
<dbReference type="GO" id="GO:0005886">
    <property type="term" value="C:plasma membrane"/>
    <property type="evidence" value="ECO:0007669"/>
    <property type="project" value="TreeGrafter"/>
</dbReference>
<dbReference type="GO" id="GO:0052621">
    <property type="term" value="F:diguanylate cyclase activity"/>
    <property type="evidence" value="ECO:0007669"/>
    <property type="project" value="UniProtKB-EC"/>
</dbReference>
<keyword evidence="3" id="KW-0548">Nucleotidyltransferase</keyword>
<dbReference type="InterPro" id="IPR000160">
    <property type="entry name" value="GGDEF_dom"/>
</dbReference>
<dbReference type="InterPro" id="IPR043128">
    <property type="entry name" value="Rev_trsase/Diguanyl_cyclase"/>
</dbReference>
<protein>
    <submittedName>
        <fullName evidence="3">GGDEF domain-containing protein</fullName>
        <ecNumber evidence="3">2.7.7.65</ecNumber>
    </submittedName>
</protein>
<dbReference type="PANTHER" id="PTHR45138:SF6">
    <property type="entry name" value="DIGUANYLATE CYCLASE DGCN"/>
    <property type="match status" value="1"/>
</dbReference>
<dbReference type="Pfam" id="PF00990">
    <property type="entry name" value="GGDEF"/>
    <property type="match status" value="1"/>
</dbReference>
<keyword evidence="4" id="KW-1185">Reference proteome</keyword>
<proteinExistence type="predicted"/>
<dbReference type="CDD" id="cd01949">
    <property type="entry name" value="GGDEF"/>
    <property type="match status" value="1"/>
</dbReference>
<dbReference type="Proteomes" id="UP001178888">
    <property type="component" value="Unassembled WGS sequence"/>
</dbReference>
<keyword evidence="1" id="KW-1133">Transmembrane helix</keyword>
<dbReference type="EMBL" id="JAVGVR010000001">
    <property type="protein sequence ID" value="MDQ6598381.1"/>
    <property type="molecule type" value="Genomic_DNA"/>
</dbReference>
<keyword evidence="1" id="KW-0472">Membrane</keyword>
<sequence length="216" mass="24838">MKCTGRVSILAFIIVSYLIGLYIHGSAFTRLDLVLIPVLSLFAWYSGKQYDLVKFHSEKDFLTKIYNRRYAEKIFPKLKAKMERLNKSMAVFLLDVNNFKEINDSLGHDTGDVVLIMLTELLAKTLNKSEVLFRWGGDEFLIIAPNTNQIEAEKIRGKIETCLLNSERNTYHIAVSIGYSIYPDQAKRFEEAVMFADQQMYKTKLEKKCNGFVPVS</sequence>